<dbReference type="AlphaFoldDB" id="A0AAE0XM58"/>
<evidence type="ECO:0000313" key="1">
    <source>
        <dbReference type="EMBL" id="KAK3696230.1"/>
    </source>
</evidence>
<sequence>MSAKVTLVAVVVKEERDRQPPTLLPQASYHLQWIEGSEPVRSNKPIWEVCQPKAATTFSKAVSITDVFGKWVDHRLPPRLPKTYPSLTYSGSVPITDIFRKWVDHRLPPRLPKAYPSPTCTKSAWTSDFEPVQLAPVWRNAYTRVPKVRAPTRGRASPSIIPRRKSWRAGVRQLPAALLAQTAGPPPVEVPPPEDLDMVVLQAGLAVDVSRETSQKATMEHVI</sequence>
<gene>
    <name evidence="1" type="ORF">RRG08_027673</name>
</gene>
<accession>A0AAE0XM58</accession>
<evidence type="ECO:0000313" key="2">
    <source>
        <dbReference type="Proteomes" id="UP001283361"/>
    </source>
</evidence>
<reference evidence="1" key="1">
    <citation type="journal article" date="2023" name="G3 (Bethesda)">
        <title>A reference genome for the long-term kleptoplast-retaining sea slug Elysia crispata morphotype clarki.</title>
        <authorList>
            <person name="Eastman K.E."/>
            <person name="Pendleton A.L."/>
            <person name="Shaikh M.A."/>
            <person name="Suttiyut T."/>
            <person name="Ogas R."/>
            <person name="Tomko P."/>
            <person name="Gavelis G."/>
            <person name="Widhalm J.R."/>
            <person name="Wisecaver J.H."/>
        </authorList>
    </citation>
    <scope>NUCLEOTIDE SEQUENCE</scope>
    <source>
        <strain evidence="1">ECLA1</strain>
    </source>
</reference>
<organism evidence="1 2">
    <name type="scientific">Elysia crispata</name>
    <name type="common">lettuce slug</name>
    <dbReference type="NCBI Taxonomy" id="231223"/>
    <lineage>
        <taxon>Eukaryota</taxon>
        <taxon>Metazoa</taxon>
        <taxon>Spiralia</taxon>
        <taxon>Lophotrochozoa</taxon>
        <taxon>Mollusca</taxon>
        <taxon>Gastropoda</taxon>
        <taxon>Heterobranchia</taxon>
        <taxon>Euthyneura</taxon>
        <taxon>Panpulmonata</taxon>
        <taxon>Sacoglossa</taxon>
        <taxon>Placobranchoidea</taxon>
        <taxon>Plakobranchidae</taxon>
        <taxon>Elysia</taxon>
    </lineage>
</organism>
<proteinExistence type="predicted"/>
<comment type="caution">
    <text evidence="1">The sequence shown here is derived from an EMBL/GenBank/DDBJ whole genome shotgun (WGS) entry which is preliminary data.</text>
</comment>
<name>A0AAE0XM58_9GAST</name>
<protein>
    <submittedName>
        <fullName evidence="1">Uncharacterized protein</fullName>
    </submittedName>
</protein>
<dbReference type="EMBL" id="JAWDGP010008052">
    <property type="protein sequence ID" value="KAK3696230.1"/>
    <property type="molecule type" value="Genomic_DNA"/>
</dbReference>
<dbReference type="Proteomes" id="UP001283361">
    <property type="component" value="Unassembled WGS sequence"/>
</dbReference>
<keyword evidence="2" id="KW-1185">Reference proteome</keyword>